<evidence type="ECO:0000313" key="5">
    <source>
        <dbReference type="EMBL" id="CAE8683064.1"/>
    </source>
</evidence>
<dbReference type="Gene3D" id="3.10.110.10">
    <property type="entry name" value="Ubiquitin Conjugating Enzyme"/>
    <property type="match status" value="1"/>
</dbReference>
<evidence type="ECO:0000256" key="1">
    <source>
        <dbReference type="PROSITE-ProRule" id="PRU00723"/>
    </source>
</evidence>
<dbReference type="EMBL" id="CAJNNW010026153">
    <property type="protein sequence ID" value="CAE8683064.1"/>
    <property type="molecule type" value="Genomic_DNA"/>
</dbReference>
<keyword evidence="1" id="KW-0863">Zinc-finger</keyword>
<feature type="non-terminal residue" evidence="5">
    <location>
        <position position="807"/>
    </location>
</feature>
<feature type="region of interest" description="Disordered" evidence="2">
    <location>
        <begin position="63"/>
        <end position="87"/>
    </location>
</feature>
<dbReference type="AlphaFoldDB" id="A0A813JS93"/>
<dbReference type="Proteomes" id="UP000626109">
    <property type="component" value="Unassembled WGS sequence"/>
</dbReference>
<feature type="region of interest" description="Disordered" evidence="2">
    <location>
        <begin position="115"/>
        <end position="151"/>
    </location>
</feature>
<gene>
    <name evidence="5" type="ORF">PGLA2088_LOCUS23268</name>
</gene>
<keyword evidence="1" id="KW-0862">Zinc</keyword>
<dbReference type="InterPro" id="IPR016135">
    <property type="entry name" value="UBQ-conjugating_enzyme/RWD"/>
</dbReference>
<evidence type="ECO:0000256" key="2">
    <source>
        <dbReference type="SAM" id="MobiDB-lite"/>
    </source>
</evidence>
<proteinExistence type="predicted"/>
<feature type="region of interest" description="Disordered" evidence="2">
    <location>
        <begin position="372"/>
        <end position="429"/>
    </location>
</feature>
<dbReference type="PROSITE" id="PS50103">
    <property type="entry name" value="ZF_C3H1"/>
    <property type="match status" value="1"/>
</dbReference>
<keyword evidence="1" id="KW-0479">Metal-binding</keyword>
<evidence type="ECO:0000313" key="6">
    <source>
        <dbReference type="Proteomes" id="UP000626109"/>
    </source>
</evidence>
<evidence type="ECO:0000259" key="3">
    <source>
        <dbReference type="PROSITE" id="PS50103"/>
    </source>
</evidence>
<feature type="region of interest" description="Disordered" evidence="2">
    <location>
        <begin position="319"/>
        <end position="345"/>
    </location>
</feature>
<feature type="region of interest" description="Disordered" evidence="2">
    <location>
        <begin position="487"/>
        <end position="528"/>
    </location>
</feature>
<protein>
    <submittedName>
        <fullName evidence="5">Uncharacterized protein</fullName>
    </submittedName>
</protein>
<dbReference type="PROSITE" id="PS50908">
    <property type="entry name" value="RWD"/>
    <property type="match status" value="1"/>
</dbReference>
<dbReference type="InterPro" id="IPR000571">
    <property type="entry name" value="Znf_CCCH"/>
</dbReference>
<dbReference type="InterPro" id="IPR006575">
    <property type="entry name" value="RWD_dom"/>
</dbReference>
<organism evidence="5 6">
    <name type="scientific">Polarella glacialis</name>
    <name type="common">Dinoflagellate</name>
    <dbReference type="NCBI Taxonomy" id="89957"/>
    <lineage>
        <taxon>Eukaryota</taxon>
        <taxon>Sar</taxon>
        <taxon>Alveolata</taxon>
        <taxon>Dinophyceae</taxon>
        <taxon>Suessiales</taxon>
        <taxon>Suessiaceae</taxon>
        <taxon>Polarella</taxon>
    </lineage>
</organism>
<evidence type="ECO:0000259" key="4">
    <source>
        <dbReference type="PROSITE" id="PS50908"/>
    </source>
</evidence>
<name>A0A813JS93_POLGL</name>
<reference evidence="5" key="1">
    <citation type="submission" date="2021-02" db="EMBL/GenBank/DDBJ databases">
        <authorList>
            <person name="Dougan E. K."/>
            <person name="Rhodes N."/>
            <person name="Thang M."/>
            <person name="Chan C."/>
        </authorList>
    </citation>
    <scope>NUCLEOTIDE SEQUENCE</scope>
</reference>
<feature type="compositionally biased region" description="Basic and acidic residues" evidence="2">
    <location>
        <begin position="333"/>
        <end position="345"/>
    </location>
</feature>
<feature type="compositionally biased region" description="Polar residues" evidence="2">
    <location>
        <begin position="491"/>
        <end position="522"/>
    </location>
</feature>
<feature type="compositionally biased region" description="Basic and acidic residues" evidence="2">
    <location>
        <begin position="600"/>
        <end position="618"/>
    </location>
</feature>
<sequence length="807" mass="88437">DWPGLNQPVVRAAPPVAPAAAAPGERRTIRVCRQRQVHNDGGLRVVDDTEFDEEYEDEYVEQEVPSAADEPTPAQALTAAPKAPGKKKIARLPRAGGEGAQITFAVTGGTFGGRGGAAGGASASSSARPRPSAPEDDLAEDSDGEEGEATALEVESWIPDWATTELHERTLSEVEVVEAMFPDELQMLTPDVRDHLQDCIDRGEVSRLPRPLRLEVHQHVDGPRGGLNVVLEFSMPPFYPLHEASLALRDANGEEGKGGLPRDAAAIQSIQATLRGEIMHSLEGSEVVIKVLEWLTLHGEAELARCDREFASSSLPYKAKRGQAAEPAAPAEPTKEERIDQARRDRLSDKYTETWDLCSAFVTHGHCKNKNCKWRHEKPEKPAPKAEPEPKDEPGPASKQAENCRTPWDVRLKARSRSSPPSSADAAKDKDSCLAQYMNFLEERARQLSFENRGSDQQMMVEQLASLSRYASSSSVCQRIIHGRSDKYSSRARSSTVQSTGCTKSDGSWEAQQRSGNMSSLGMPSKYKDQNALSYDSASSALDELSSNMTPATQTQLPVTCNSIPGLPLEDSFVETVGCSPRSCAQDMALRSKTAPSTSRVDEFRGKGYPELPWDRTSTEPQQRASTEPGQRERASTEPLQQWADMTEGGEESVNLNFFLPRSAGSVGHPELCKRPCLFFLAQKCTGGSACGYCHFPHDQLRPVQLDRNNRTLLRSMPAAVCLAVLLPLIQERAAETGLMAEIAKDVAMLEQRAECELSATTRQVAQKQFSRLRIILRKQSLSMLLNLAHQSVQDGLTDPTDEQMEV</sequence>
<feature type="compositionally biased region" description="Basic and acidic residues" evidence="2">
    <location>
        <begin position="377"/>
        <end position="394"/>
    </location>
</feature>
<feature type="domain" description="C3H1-type" evidence="3">
    <location>
        <begin position="357"/>
        <end position="379"/>
    </location>
</feature>
<feature type="compositionally biased region" description="Acidic residues" evidence="2">
    <location>
        <begin position="134"/>
        <end position="148"/>
    </location>
</feature>
<feature type="compositionally biased region" description="Low complexity" evidence="2">
    <location>
        <begin position="120"/>
        <end position="130"/>
    </location>
</feature>
<accession>A0A813JS93</accession>
<feature type="domain" description="RWD" evidence="4">
    <location>
        <begin position="172"/>
        <end position="302"/>
    </location>
</feature>
<dbReference type="GO" id="GO:0008270">
    <property type="term" value="F:zinc ion binding"/>
    <property type="evidence" value="ECO:0007669"/>
    <property type="project" value="UniProtKB-KW"/>
</dbReference>
<feature type="region of interest" description="Disordered" evidence="2">
    <location>
        <begin position="587"/>
        <end position="639"/>
    </location>
</feature>
<feature type="zinc finger region" description="C3H1-type" evidence="1">
    <location>
        <begin position="357"/>
        <end position="379"/>
    </location>
</feature>
<comment type="caution">
    <text evidence="5">The sequence shown here is derived from an EMBL/GenBank/DDBJ whole genome shotgun (WGS) entry which is preliminary data.</text>
</comment>
<dbReference type="SUPFAM" id="SSF54495">
    <property type="entry name" value="UBC-like"/>
    <property type="match status" value="1"/>
</dbReference>
<feature type="compositionally biased region" description="Polar residues" evidence="2">
    <location>
        <begin position="619"/>
        <end position="629"/>
    </location>
</feature>